<evidence type="ECO:0000256" key="9">
    <source>
        <dbReference type="ARBA" id="ARBA00023136"/>
    </source>
</evidence>
<dbReference type="STRING" id="1179155.CF67_14106"/>
<keyword evidence="12" id="KW-0282">Flagellum</keyword>
<dbReference type="Proteomes" id="UP000053784">
    <property type="component" value="Unassembled WGS sequence"/>
</dbReference>
<evidence type="ECO:0000256" key="1">
    <source>
        <dbReference type="ARBA" id="ARBA00004413"/>
    </source>
</evidence>
<keyword evidence="8" id="KW-0653">Protein transport</keyword>
<dbReference type="NCBIfam" id="TIGR02473">
    <property type="entry name" value="flagell_FliJ"/>
    <property type="match status" value="1"/>
</dbReference>
<dbReference type="GO" id="GO:0006935">
    <property type="term" value="P:chemotaxis"/>
    <property type="evidence" value="ECO:0007669"/>
    <property type="project" value="UniProtKB-KW"/>
</dbReference>
<keyword evidence="6" id="KW-0145">Chemotaxis</keyword>
<dbReference type="EMBL" id="JGVK01000006">
    <property type="protein sequence ID" value="KEY91528.1"/>
    <property type="molecule type" value="Genomic_DNA"/>
</dbReference>
<sequence>MKKKLFFLLKQFRKREKQTLSALNTVHAELKNYHQKLLKIKEYRLEYCKQLIKKGIAGLPANQYQHLNYFLIQLDETLSREEQTEAHLQSRINNFQKCLLEIRRQCRFCEELIEKKKAEYQKNQDLCEEKKIDELFTSQFKRHKLK</sequence>
<organism evidence="12 13">
    <name type="scientific">Candidatus Photodesmus blepharonis</name>
    <dbReference type="NCBI Taxonomy" id="1179155"/>
    <lineage>
        <taxon>Bacteria</taxon>
        <taxon>Pseudomonadati</taxon>
        <taxon>Pseudomonadota</taxon>
        <taxon>Gammaproteobacteria</taxon>
        <taxon>Vibrionales</taxon>
        <taxon>Vibrionaceae</taxon>
        <taxon>Candidatus Photodesmus</taxon>
    </lineage>
</organism>
<dbReference type="InterPro" id="IPR012823">
    <property type="entry name" value="Flagell_FliJ"/>
</dbReference>
<keyword evidence="10" id="KW-1006">Bacterial flagellum protein export</keyword>
<comment type="caution">
    <text evidence="12">The sequence shown here is derived from an EMBL/GenBank/DDBJ whole genome shotgun (WGS) entry which is preliminary data.</text>
</comment>
<evidence type="ECO:0000256" key="4">
    <source>
        <dbReference type="ARBA" id="ARBA00022448"/>
    </source>
</evidence>
<dbReference type="OrthoDB" id="7063004at2"/>
<dbReference type="PANTHER" id="PTHR38786:SF1">
    <property type="entry name" value="FLAGELLAR FLIJ PROTEIN"/>
    <property type="match status" value="1"/>
</dbReference>
<dbReference type="RefSeq" id="WP_034413324.1">
    <property type="nucleotide sequence ID" value="NZ_JGVK01000006.1"/>
</dbReference>
<keyword evidence="5" id="KW-1003">Cell membrane</keyword>
<protein>
    <recommendedName>
        <fullName evidence="3">Flagellar FliJ protein</fullName>
    </recommendedName>
</protein>
<name>A0A084CNZ9_9GAMM</name>
<evidence type="ECO:0000256" key="6">
    <source>
        <dbReference type="ARBA" id="ARBA00022500"/>
    </source>
</evidence>
<keyword evidence="4" id="KW-0813">Transport</keyword>
<proteinExistence type="inferred from homology"/>
<evidence type="ECO:0000256" key="11">
    <source>
        <dbReference type="SAM" id="Coils"/>
    </source>
</evidence>
<evidence type="ECO:0000256" key="8">
    <source>
        <dbReference type="ARBA" id="ARBA00022927"/>
    </source>
</evidence>
<keyword evidence="13" id="KW-1185">Reference proteome</keyword>
<evidence type="ECO:0000256" key="3">
    <source>
        <dbReference type="ARBA" id="ARBA00020392"/>
    </source>
</evidence>
<dbReference type="PANTHER" id="PTHR38786">
    <property type="entry name" value="FLAGELLAR FLIJ PROTEIN"/>
    <property type="match status" value="1"/>
</dbReference>
<dbReference type="InterPro" id="IPR053716">
    <property type="entry name" value="Flag_assembly_chemotaxis_eff"/>
</dbReference>
<gene>
    <name evidence="12" type="primary">fliJ</name>
    <name evidence="12" type="ORF">CF67_14106</name>
</gene>
<dbReference type="Pfam" id="PF02050">
    <property type="entry name" value="FliJ"/>
    <property type="match status" value="1"/>
</dbReference>
<dbReference type="AlphaFoldDB" id="A0A084CNZ9"/>
<dbReference type="eggNOG" id="COG2882">
    <property type="taxonomic scope" value="Bacteria"/>
</dbReference>
<comment type="similarity">
    <text evidence="2">Belongs to the FliJ family.</text>
</comment>
<comment type="subcellular location">
    <subcellularLocation>
        <location evidence="1">Cell membrane</location>
        <topology evidence="1">Peripheral membrane protein</topology>
        <orientation evidence="1">Cytoplasmic side</orientation>
    </subcellularLocation>
</comment>
<evidence type="ECO:0000313" key="13">
    <source>
        <dbReference type="Proteomes" id="UP000053784"/>
    </source>
</evidence>
<dbReference type="GO" id="GO:0009288">
    <property type="term" value="C:bacterial-type flagellum"/>
    <property type="evidence" value="ECO:0007669"/>
    <property type="project" value="InterPro"/>
</dbReference>
<dbReference type="GO" id="GO:0071973">
    <property type="term" value="P:bacterial-type flagellum-dependent cell motility"/>
    <property type="evidence" value="ECO:0007669"/>
    <property type="project" value="InterPro"/>
</dbReference>
<keyword evidence="12" id="KW-0969">Cilium</keyword>
<accession>A0A084CNZ9</accession>
<keyword evidence="9" id="KW-0472">Membrane</keyword>
<dbReference type="InterPro" id="IPR052570">
    <property type="entry name" value="FliJ"/>
</dbReference>
<evidence type="ECO:0000256" key="7">
    <source>
        <dbReference type="ARBA" id="ARBA00022795"/>
    </source>
</evidence>
<dbReference type="GO" id="GO:0005886">
    <property type="term" value="C:plasma membrane"/>
    <property type="evidence" value="ECO:0007669"/>
    <property type="project" value="UniProtKB-SubCell"/>
</dbReference>
<dbReference type="GO" id="GO:0044781">
    <property type="term" value="P:bacterial-type flagellum organization"/>
    <property type="evidence" value="ECO:0007669"/>
    <property type="project" value="UniProtKB-KW"/>
</dbReference>
<keyword evidence="12" id="KW-0966">Cell projection</keyword>
<feature type="coiled-coil region" evidence="11">
    <location>
        <begin position="99"/>
        <end position="129"/>
    </location>
</feature>
<reference evidence="12 13" key="1">
    <citation type="submission" date="2014-03" db="EMBL/GenBank/DDBJ databases">
        <title>Selection and divergence in the genomes of co-occurring obligate luminous symbionts with specific hosts.</title>
        <authorList>
            <person name="Hendry T.A."/>
            <person name="de Wet J.R."/>
            <person name="Dunlap P.V."/>
        </authorList>
    </citation>
    <scope>NUCLEOTIDE SEQUENCE [LARGE SCALE GENOMIC DNA]</scope>
    <source>
        <strain evidence="12 13">Ppalp.1</strain>
    </source>
</reference>
<dbReference type="GO" id="GO:0015031">
    <property type="term" value="P:protein transport"/>
    <property type="evidence" value="ECO:0007669"/>
    <property type="project" value="UniProtKB-KW"/>
</dbReference>
<evidence type="ECO:0000313" key="12">
    <source>
        <dbReference type="EMBL" id="KEY91528.1"/>
    </source>
</evidence>
<evidence type="ECO:0000256" key="10">
    <source>
        <dbReference type="ARBA" id="ARBA00023225"/>
    </source>
</evidence>
<keyword evidence="7" id="KW-1005">Bacterial flagellum biogenesis</keyword>
<dbReference type="Gene3D" id="1.10.287.1700">
    <property type="match status" value="1"/>
</dbReference>
<evidence type="ECO:0000256" key="5">
    <source>
        <dbReference type="ARBA" id="ARBA00022475"/>
    </source>
</evidence>
<keyword evidence="11" id="KW-0175">Coiled coil</keyword>
<evidence type="ECO:0000256" key="2">
    <source>
        <dbReference type="ARBA" id="ARBA00010004"/>
    </source>
</evidence>